<name>A0AB34AJP3_STAUR</name>
<comment type="caution">
    <text evidence="1">The sequence shown here is derived from an EMBL/GenBank/DDBJ whole genome shotgun (WGS) entry which is preliminary data.</text>
</comment>
<dbReference type="RefSeq" id="WP_046207083.1">
    <property type="nucleotide sequence ID" value="NZ_BKAW01000009.1"/>
</dbReference>
<keyword evidence="2" id="KW-1185">Reference proteome</keyword>
<evidence type="ECO:0008006" key="3">
    <source>
        <dbReference type="Google" id="ProtNLM"/>
    </source>
</evidence>
<dbReference type="AlphaFoldDB" id="A0AB34AJP3"/>
<organism evidence="1 2">
    <name type="scientific">Staphylococcus ureilyticus</name>
    <name type="common">Staphylococcus cohnii subsp. urealyticus</name>
    <dbReference type="NCBI Taxonomy" id="94138"/>
    <lineage>
        <taxon>Bacteria</taxon>
        <taxon>Bacillati</taxon>
        <taxon>Bacillota</taxon>
        <taxon>Bacilli</taxon>
        <taxon>Bacillales</taxon>
        <taxon>Staphylococcaceae</taxon>
        <taxon>Staphylococcus</taxon>
        <taxon>Staphylococcus cohnii species complex</taxon>
    </lineage>
</organism>
<gene>
    <name evidence="1" type="ORF">SCO02_20560</name>
</gene>
<accession>A0AB34AJP3</accession>
<reference evidence="1 2" key="1">
    <citation type="submission" date="2019-07" db="EMBL/GenBank/DDBJ databases">
        <title>Whole genome shotgun sequence of Staphylococcus cohnii subsp. urealyticus NBRC 109766.</title>
        <authorList>
            <person name="Hosoyama A."/>
            <person name="Uohara A."/>
            <person name="Ohji S."/>
            <person name="Ichikawa N."/>
        </authorList>
    </citation>
    <scope>NUCLEOTIDE SEQUENCE [LARGE SCALE GENOMIC DNA]</scope>
    <source>
        <strain evidence="1 2">NBRC 109766</strain>
    </source>
</reference>
<dbReference type="EMBL" id="BKAW01000009">
    <property type="protein sequence ID" value="GEQ03615.1"/>
    <property type="molecule type" value="Genomic_DNA"/>
</dbReference>
<sequence>MNRLIDDMGFWYEGHTLSYPLIFADCTVTYSIMELKVLLEYYQKDSWWKNYTIALMDFESKYNNAG</sequence>
<evidence type="ECO:0000313" key="2">
    <source>
        <dbReference type="Proteomes" id="UP000321839"/>
    </source>
</evidence>
<proteinExistence type="predicted"/>
<protein>
    <recommendedName>
        <fullName evidence="3">Reverse transcriptase domain-containing protein</fullName>
    </recommendedName>
</protein>
<evidence type="ECO:0000313" key="1">
    <source>
        <dbReference type="EMBL" id="GEQ03615.1"/>
    </source>
</evidence>
<dbReference type="Proteomes" id="UP000321839">
    <property type="component" value="Unassembled WGS sequence"/>
</dbReference>